<name>A0A061S8F7_9CHLO</name>
<dbReference type="AlphaFoldDB" id="A0A061S8F7"/>
<gene>
    <name evidence="1" type="ORF">TSPGSL018_7859</name>
</gene>
<protein>
    <submittedName>
        <fullName evidence="1">Uncharacterized protein</fullName>
    </submittedName>
</protein>
<organism evidence="1">
    <name type="scientific">Tetraselmis sp. GSL018</name>
    <dbReference type="NCBI Taxonomy" id="582737"/>
    <lineage>
        <taxon>Eukaryota</taxon>
        <taxon>Viridiplantae</taxon>
        <taxon>Chlorophyta</taxon>
        <taxon>core chlorophytes</taxon>
        <taxon>Chlorodendrophyceae</taxon>
        <taxon>Chlorodendrales</taxon>
        <taxon>Chlorodendraceae</taxon>
        <taxon>Tetraselmis</taxon>
    </lineage>
</organism>
<accession>A0A061S8F7</accession>
<proteinExistence type="predicted"/>
<evidence type="ECO:0000313" key="1">
    <source>
        <dbReference type="EMBL" id="JAC81472.1"/>
    </source>
</evidence>
<dbReference type="EMBL" id="GBEZ01003688">
    <property type="protein sequence ID" value="JAC81472.1"/>
    <property type="molecule type" value="Transcribed_RNA"/>
</dbReference>
<feature type="non-terminal residue" evidence="1">
    <location>
        <position position="46"/>
    </location>
</feature>
<sequence length="46" mass="5411">MRLVLPNYLSYPKKEGKKLGYHSGNFYWSEHYVNSSAFQAMNKKTP</sequence>
<reference evidence="1" key="1">
    <citation type="submission" date="2014-05" db="EMBL/GenBank/DDBJ databases">
        <title>The transcriptome of the halophilic microalga Tetraselmis sp. GSL018 isolated from the Great Salt Lake, Utah.</title>
        <authorList>
            <person name="Jinkerson R.E."/>
            <person name="D'Adamo S."/>
            <person name="Posewitz M.C."/>
        </authorList>
    </citation>
    <scope>NUCLEOTIDE SEQUENCE</scope>
    <source>
        <strain evidence="1">GSL018</strain>
    </source>
</reference>